<gene>
    <name evidence="1" type="ORF">DES53_107231</name>
</gene>
<dbReference type="EMBL" id="QNRR01000007">
    <property type="protein sequence ID" value="RBP41399.1"/>
    <property type="molecule type" value="Genomic_DNA"/>
</dbReference>
<protein>
    <submittedName>
        <fullName evidence="1">Uncharacterized protein</fullName>
    </submittedName>
</protein>
<name>A0A366HIG7_9BACT</name>
<dbReference type="Proteomes" id="UP000253426">
    <property type="component" value="Unassembled WGS sequence"/>
</dbReference>
<dbReference type="AlphaFoldDB" id="A0A366HIG7"/>
<sequence length="81" mass="8805">MKGVQFKIDSIPTHSPLPIFASHPPSLNKAVGSGALMKNHHAKVITFGYHGQANSGIMTTIRWINLHSTVRTEAPFAASQR</sequence>
<organism evidence="1 2">
    <name type="scientific">Roseimicrobium gellanilyticum</name>
    <dbReference type="NCBI Taxonomy" id="748857"/>
    <lineage>
        <taxon>Bacteria</taxon>
        <taxon>Pseudomonadati</taxon>
        <taxon>Verrucomicrobiota</taxon>
        <taxon>Verrucomicrobiia</taxon>
        <taxon>Verrucomicrobiales</taxon>
        <taxon>Verrucomicrobiaceae</taxon>
        <taxon>Roseimicrobium</taxon>
    </lineage>
</organism>
<keyword evidence="2" id="KW-1185">Reference proteome</keyword>
<proteinExistence type="predicted"/>
<evidence type="ECO:0000313" key="2">
    <source>
        <dbReference type="Proteomes" id="UP000253426"/>
    </source>
</evidence>
<evidence type="ECO:0000313" key="1">
    <source>
        <dbReference type="EMBL" id="RBP41399.1"/>
    </source>
</evidence>
<accession>A0A366HIG7</accession>
<reference evidence="1 2" key="1">
    <citation type="submission" date="2018-06" db="EMBL/GenBank/DDBJ databases">
        <title>Genomic Encyclopedia of Type Strains, Phase IV (KMG-IV): sequencing the most valuable type-strain genomes for metagenomic binning, comparative biology and taxonomic classification.</title>
        <authorList>
            <person name="Goeker M."/>
        </authorList>
    </citation>
    <scope>NUCLEOTIDE SEQUENCE [LARGE SCALE GENOMIC DNA]</scope>
    <source>
        <strain evidence="1 2">DSM 25532</strain>
    </source>
</reference>
<comment type="caution">
    <text evidence="1">The sequence shown here is derived from an EMBL/GenBank/DDBJ whole genome shotgun (WGS) entry which is preliminary data.</text>
</comment>